<dbReference type="AlphaFoldDB" id="A0A3N3ZTV6"/>
<evidence type="ECO:0000313" key="3">
    <source>
        <dbReference type="Proteomes" id="UP000270616"/>
    </source>
</evidence>
<dbReference type="Pfam" id="PF00378">
    <property type="entry name" value="ECH_1"/>
    <property type="match status" value="1"/>
</dbReference>
<protein>
    <submittedName>
        <fullName evidence="2">Enoyl-CoA hydratase/isomerase family protein</fullName>
    </submittedName>
</protein>
<dbReference type="OrthoDB" id="9777711at2"/>
<dbReference type="GO" id="GO:0016853">
    <property type="term" value="F:isomerase activity"/>
    <property type="evidence" value="ECO:0007669"/>
    <property type="project" value="UniProtKB-KW"/>
</dbReference>
<organism evidence="2 3">
    <name type="scientific">Kocuria soli</name>
    <dbReference type="NCBI Taxonomy" id="2485125"/>
    <lineage>
        <taxon>Bacteria</taxon>
        <taxon>Bacillati</taxon>
        <taxon>Actinomycetota</taxon>
        <taxon>Actinomycetes</taxon>
        <taxon>Micrococcales</taxon>
        <taxon>Micrococcaceae</taxon>
        <taxon>Kocuria</taxon>
    </lineage>
</organism>
<dbReference type="RefSeq" id="WP_123823633.1">
    <property type="nucleotide sequence ID" value="NZ_RKMF01000001.1"/>
</dbReference>
<comment type="similarity">
    <text evidence="1">Belongs to the enoyl-CoA hydratase/isomerase family.</text>
</comment>
<dbReference type="Gene3D" id="3.90.226.10">
    <property type="entry name" value="2-enoyl-CoA Hydratase, Chain A, domain 1"/>
    <property type="match status" value="1"/>
</dbReference>
<evidence type="ECO:0000313" key="2">
    <source>
        <dbReference type="EMBL" id="ROZ65741.1"/>
    </source>
</evidence>
<dbReference type="Gene3D" id="1.10.12.10">
    <property type="entry name" value="Lyase 2-enoyl-coa Hydratase, Chain A, domain 2"/>
    <property type="match status" value="1"/>
</dbReference>
<keyword evidence="2" id="KW-0413">Isomerase</keyword>
<dbReference type="EMBL" id="RKMF01000001">
    <property type="protein sequence ID" value="ROZ65741.1"/>
    <property type="molecule type" value="Genomic_DNA"/>
</dbReference>
<accession>A0A3N3ZTV6</accession>
<comment type="caution">
    <text evidence="2">The sequence shown here is derived from an EMBL/GenBank/DDBJ whole genome shotgun (WGS) entry which is preliminary data.</text>
</comment>
<reference evidence="2 3" key="1">
    <citation type="submission" date="2018-10" db="EMBL/GenBank/DDBJ databases">
        <title>Kocuria sp. M5W7-7, whole genome shotgun sequence.</title>
        <authorList>
            <person name="Tuo L."/>
        </authorList>
    </citation>
    <scope>NUCLEOTIDE SEQUENCE [LARGE SCALE GENOMIC DNA]</scope>
    <source>
        <strain evidence="2 3">M5W7-7</strain>
    </source>
</reference>
<gene>
    <name evidence="2" type="ORF">EDL96_01300</name>
</gene>
<sequence length="257" mass="27109">MIELAIDNAVAEVTLNAPQKMNALDEAAITELGEAYDQAASAGVRAMVLRGEGRGFCAGRDISGVDPATDDVHAYLSEALTPVLRRMAEFPAPTFAAVQGPCLGVGLGLAIATDVVYVAEDAKIGSPFANLGATLDSGGHALFVERLGAHRTLDLIYTAELISGSEAVRSGLFSRALPSEDLLEFTRSTATRVASGATQAFLASKKLVAQLRDERIGLWESLAQENDLQAALCSSADYAEGFKAFQEKRKPTFTGRA</sequence>
<dbReference type="InterPro" id="IPR014748">
    <property type="entry name" value="Enoyl-CoA_hydra_C"/>
</dbReference>
<evidence type="ECO:0000256" key="1">
    <source>
        <dbReference type="ARBA" id="ARBA00005254"/>
    </source>
</evidence>
<proteinExistence type="inferred from homology"/>
<dbReference type="PANTHER" id="PTHR43459">
    <property type="entry name" value="ENOYL-COA HYDRATASE"/>
    <property type="match status" value="1"/>
</dbReference>
<dbReference type="Proteomes" id="UP000270616">
    <property type="component" value="Unassembled WGS sequence"/>
</dbReference>
<name>A0A3N3ZTV6_9MICC</name>
<keyword evidence="3" id="KW-1185">Reference proteome</keyword>
<dbReference type="SUPFAM" id="SSF52096">
    <property type="entry name" value="ClpP/crotonase"/>
    <property type="match status" value="1"/>
</dbReference>
<dbReference type="InterPro" id="IPR001753">
    <property type="entry name" value="Enoyl-CoA_hydra/iso"/>
</dbReference>
<dbReference type="PANTHER" id="PTHR43459:SF1">
    <property type="entry name" value="EG:BACN32G11.4 PROTEIN"/>
    <property type="match status" value="1"/>
</dbReference>
<dbReference type="CDD" id="cd06558">
    <property type="entry name" value="crotonase-like"/>
    <property type="match status" value="1"/>
</dbReference>
<dbReference type="InterPro" id="IPR029045">
    <property type="entry name" value="ClpP/crotonase-like_dom_sf"/>
</dbReference>